<comment type="subcellular location">
    <subcellularLocation>
        <location evidence="9">Cell membrane</location>
        <topology evidence="9">Multi-pass membrane protein</topology>
    </subcellularLocation>
</comment>
<feature type="transmembrane region" description="Helical" evidence="9">
    <location>
        <begin position="527"/>
        <end position="553"/>
    </location>
</feature>
<feature type="transmembrane region" description="Helical" evidence="9">
    <location>
        <begin position="131"/>
        <end position="150"/>
    </location>
</feature>
<keyword evidence="6 9" id="KW-1133">Transmembrane helix</keyword>
<dbReference type="GO" id="GO:0008556">
    <property type="term" value="F:P-type potassium transmembrane transporter activity"/>
    <property type="evidence" value="ECO:0007669"/>
    <property type="project" value="InterPro"/>
</dbReference>
<keyword evidence="1 9" id="KW-0813">Transport</keyword>
<dbReference type="AlphaFoldDB" id="A0A8J3XBK4"/>
<comment type="function">
    <text evidence="9">Part of the high-affinity ATP-driven potassium transport (or Kdp) system, which catalyzes the hydrolysis of ATP coupled with the electrogenic transport of potassium into the cytoplasm. This subunit binds the extracellular potassium ions and delivers the ions to the membrane domain of KdpB through an intramembrane tunnel.</text>
</comment>
<proteinExistence type="inferred from homology"/>
<sequence>MAFVWTIVAMVVVLALCWRYLGAYMVAVYEGRVRWLAKVERPIYRVIGADPKAEQTWKRYASSVIVFSAIALLFSYGIFRLQEHLPFNPEHMPGVEWHTAWNTSVSFVTNTNWQSYSGETTMSYLSQMGALAVQNFVSAAVGMAVAVALIRGFARKGSKTIGNFWVDLVRGTIYVLLPIAFVAAIVFISQGALQTLAGHAEVHNALNGASQTLPRGPIASQEVIKQLGTNGGGFFNANGAGPFENPTGLTNFLSIVLILCIPVALTYTFGKMVFSVRQGVAILAVMTVLFGGWLTMAAVAEQQGNPALAETGVSQPLGNMEGKETRFGALSSSLYNVTSTQTSTGSVDSAADSYTPIGGMAMLTGMMLGEVSPGGVGTGVYGILMFAVITVFIGGLMVGRTPEYLGKKIQAKEVKLAALGVLVMPITVLVLTAIATAVQAGKAGPLNAGPHGFSEILYAYTSQTNNNGSGFGGLSANTPFYNVTGTIGLLLGRFAIIIPALALAGSLAEKNAVPTSLGTFRTDKPMFVGLLTGVVLVIGGLTFLPAVALGPIVEQLSHGMFW</sequence>
<protein>
    <recommendedName>
        <fullName evidence="9">Potassium-transporting ATPase potassium-binding subunit</fullName>
    </recommendedName>
    <alternativeName>
        <fullName evidence="9">ATP phosphohydrolase [potassium-transporting] A chain</fullName>
    </alternativeName>
    <alternativeName>
        <fullName evidence="9">Potassium-binding and translocating subunit A</fullName>
    </alternativeName>
    <alternativeName>
        <fullName evidence="9">Potassium-translocating ATPase A chain</fullName>
    </alternativeName>
</protein>
<dbReference type="GO" id="GO:0005886">
    <property type="term" value="C:plasma membrane"/>
    <property type="evidence" value="ECO:0007669"/>
    <property type="project" value="UniProtKB-SubCell"/>
</dbReference>
<keyword evidence="8 9" id="KW-0472">Membrane</keyword>
<feature type="transmembrane region" description="Helical" evidence="9">
    <location>
        <begin position="280"/>
        <end position="300"/>
    </location>
</feature>
<accession>A0A8J3XBK4</accession>
<evidence type="ECO:0000256" key="4">
    <source>
        <dbReference type="ARBA" id="ARBA00022692"/>
    </source>
</evidence>
<dbReference type="NCBIfam" id="TIGR00680">
    <property type="entry name" value="kdpA"/>
    <property type="match status" value="1"/>
</dbReference>
<comment type="caution">
    <text evidence="10">The sequence shown here is derived from an EMBL/GenBank/DDBJ whole genome shotgun (WGS) entry which is preliminary data.</text>
</comment>
<keyword evidence="7 9" id="KW-0406">Ion transport</keyword>
<dbReference type="PANTHER" id="PTHR30607">
    <property type="entry name" value="POTASSIUM-TRANSPORTING ATPASE A CHAIN"/>
    <property type="match status" value="1"/>
</dbReference>
<dbReference type="InterPro" id="IPR004623">
    <property type="entry name" value="KdpA"/>
</dbReference>
<evidence type="ECO:0000256" key="1">
    <source>
        <dbReference type="ARBA" id="ARBA00022448"/>
    </source>
</evidence>
<evidence type="ECO:0000256" key="5">
    <source>
        <dbReference type="ARBA" id="ARBA00022958"/>
    </source>
</evidence>
<evidence type="ECO:0000256" key="2">
    <source>
        <dbReference type="ARBA" id="ARBA00022475"/>
    </source>
</evidence>
<evidence type="ECO:0000256" key="9">
    <source>
        <dbReference type="HAMAP-Rule" id="MF_00275"/>
    </source>
</evidence>
<evidence type="ECO:0000313" key="11">
    <source>
        <dbReference type="Proteomes" id="UP000622547"/>
    </source>
</evidence>
<dbReference type="GO" id="GO:0030955">
    <property type="term" value="F:potassium ion binding"/>
    <property type="evidence" value="ECO:0007669"/>
    <property type="project" value="UniProtKB-UniRule"/>
</dbReference>
<keyword evidence="2 9" id="KW-1003">Cell membrane</keyword>
<comment type="similarity">
    <text evidence="9">Belongs to the KdpA family.</text>
</comment>
<dbReference type="PIRSF" id="PIRSF001294">
    <property type="entry name" value="K_ATPaseA"/>
    <property type="match status" value="1"/>
</dbReference>
<keyword evidence="4 9" id="KW-0812">Transmembrane</keyword>
<dbReference type="PANTHER" id="PTHR30607:SF2">
    <property type="entry name" value="POTASSIUM-TRANSPORTING ATPASE POTASSIUM-BINDING SUBUNIT"/>
    <property type="match status" value="1"/>
</dbReference>
<feature type="transmembrane region" description="Helical" evidence="9">
    <location>
        <begin position="376"/>
        <end position="396"/>
    </location>
</feature>
<evidence type="ECO:0000256" key="6">
    <source>
        <dbReference type="ARBA" id="ARBA00022989"/>
    </source>
</evidence>
<comment type="subunit">
    <text evidence="9">The system is composed of three essential subunits: KdpA, KdpB and KdpC.</text>
</comment>
<feature type="transmembrane region" description="Helical" evidence="9">
    <location>
        <begin position="171"/>
        <end position="193"/>
    </location>
</feature>
<keyword evidence="11" id="KW-1185">Reference proteome</keyword>
<name>A0A8J3XBK4_9ACTN</name>
<feature type="transmembrane region" description="Helical" evidence="9">
    <location>
        <begin position="416"/>
        <end position="438"/>
    </location>
</feature>
<evidence type="ECO:0000256" key="8">
    <source>
        <dbReference type="ARBA" id="ARBA00023136"/>
    </source>
</evidence>
<dbReference type="HAMAP" id="MF_00275">
    <property type="entry name" value="KdpA"/>
    <property type="match status" value="1"/>
</dbReference>
<feature type="transmembrane region" description="Helical" evidence="9">
    <location>
        <begin position="6"/>
        <end position="29"/>
    </location>
</feature>
<keyword evidence="5 9" id="KW-0630">Potassium</keyword>
<feature type="transmembrane region" description="Helical" evidence="9">
    <location>
        <begin position="60"/>
        <end position="79"/>
    </location>
</feature>
<reference evidence="10 11" key="1">
    <citation type="submission" date="2021-01" db="EMBL/GenBank/DDBJ databases">
        <title>Whole genome shotgun sequence of Planotetraspora phitsanulokensis NBRC 104273.</title>
        <authorList>
            <person name="Komaki H."/>
            <person name="Tamura T."/>
        </authorList>
    </citation>
    <scope>NUCLEOTIDE SEQUENCE [LARGE SCALE GENOMIC DNA]</scope>
    <source>
        <strain evidence="10 11">NBRC 104273</strain>
    </source>
</reference>
<gene>
    <name evidence="10" type="primary">kdpA_1</name>
    <name evidence="9" type="synonym">kdpA</name>
    <name evidence="10" type="ORF">Pph01_01230</name>
</gene>
<dbReference type="Pfam" id="PF03814">
    <property type="entry name" value="KdpA"/>
    <property type="match status" value="1"/>
</dbReference>
<evidence type="ECO:0000256" key="7">
    <source>
        <dbReference type="ARBA" id="ARBA00023065"/>
    </source>
</evidence>
<evidence type="ECO:0000313" key="10">
    <source>
        <dbReference type="EMBL" id="GII35120.1"/>
    </source>
</evidence>
<evidence type="ECO:0000256" key="3">
    <source>
        <dbReference type="ARBA" id="ARBA00022538"/>
    </source>
</evidence>
<feature type="transmembrane region" description="Helical" evidence="9">
    <location>
        <begin position="249"/>
        <end position="268"/>
    </location>
</feature>
<dbReference type="Proteomes" id="UP000622547">
    <property type="component" value="Unassembled WGS sequence"/>
</dbReference>
<dbReference type="EMBL" id="BOOP01000001">
    <property type="protein sequence ID" value="GII35120.1"/>
    <property type="molecule type" value="Genomic_DNA"/>
</dbReference>
<keyword evidence="3 9" id="KW-0633">Potassium transport</keyword>
<organism evidence="10 11">
    <name type="scientific">Planotetraspora phitsanulokensis</name>
    <dbReference type="NCBI Taxonomy" id="575192"/>
    <lineage>
        <taxon>Bacteria</taxon>
        <taxon>Bacillati</taxon>
        <taxon>Actinomycetota</taxon>
        <taxon>Actinomycetes</taxon>
        <taxon>Streptosporangiales</taxon>
        <taxon>Streptosporangiaceae</taxon>
        <taxon>Planotetraspora</taxon>
    </lineage>
</organism>
<feature type="transmembrane region" description="Helical" evidence="9">
    <location>
        <begin position="487"/>
        <end position="507"/>
    </location>
</feature>